<sequence>MAKTKTRPSETLRRLGGWAGGSIGQAESLAGINVQSEAERKALWDRFEHLFSGDSQVLIDAVVDHCAAITLGRVKRGELSLLPSRI</sequence>
<dbReference type="EMBL" id="FONX01000031">
    <property type="protein sequence ID" value="SFF32651.1"/>
    <property type="molecule type" value="Genomic_DNA"/>
</dbReference>
<dbReference type="AlphaFoldDB" id="A0A1I2HWB1"/>
<proteinExistence type="predicted"/>
<name>A0A1I2HWB1_9BURK</name>
<dbReference type="RefSeq" id="WP_139222961.1">
    <property type="nucleotide sequence ID" value="NZ_FONX01000031.1"/>
</dbReference>
<evidence type="ECO:0000313" key="1">
    <source>
        <dbReference type="EMBL" id="SFF32651.1"/>
    </source>
</evidence>
<keyword evidence="2" id="KW-1185">Reference proteome</keyword>
<dbReference type="Proteomes" id="UP000199119">
    <property type="component" value="Unassembled WGS sequence"/>
</dbReference>
<protein>
    <submittedName>
        <fullName evidence="1">Uncharacterized protein</fullName>
    </submittedName>
</protein>
<dbReference type="OrthoDB" id="8816154at2"/>
<accession>A0A1I2HWB1</accession>
<reference evidence="2" key="1">
    <citation type="submission" date="2016-10" db="EMBL/GenBank/DDBJ databases">
        <authorList>
            <person name="Varghese N."/>
            <person name="Submissions S."/>
        </authorList>
    </citation>
    <scope>NUCLEOTIDE SEQUENCE [LARGE SCALE GENOMIC DNA]</scope>
    <source>
        <strain evidence="2">DSM 27981</strain>
    </source>
</reference>
<dbReference type="STRING" id="1177982.SAMN04489711_13115"/>
<organism evidence="1 2">
    <name type="scientific">Paracidovorax wautersii</name>
    <dbReference type="NCBI Taxonomy" id="1177982"/>
    <lineage>
        <taxon>Bacteria</taxon>
        <taxon>Pseudomonadati</taxon>
        <taxon>Pseudomonadota</taxon>
        <taxon>Betaproteobacteria</taxon>
        <taxon>Burkholderiales</taxon>
        <taxon>Comamonadaceae</taxon>
        <taxon>Paracidovorax</taxon>
    </lineage>
</organism>
<gene>
    <name evidence="1" type="ORF">SAMN04489711_13115</name>
</gene>
<evidence type="ECO:0000313" key="2">
    <source>
        <dbReference type="Proteomes" id="UP000199119"/>
    </source>
</evidence>